<proteinExistence type="predicted"/>
<comment type="caution">
    <text evidence="4">The sequence shown here is derived from an EMBL/GenBank/DDBJ whole genome shotgun (WGS) entry which is preliminary data.</text>
</comment>
<dbReference type="PROSITE" id="PS50297">
    <property type="entry name" value="ANK_REP_REGION"/>
    <property type="match status" value="3"/>
</dbReference>
<keyword evidence="2" id="KW-0040">ANK repeat</keyword>
<dbReference type="OrthoDB" id="496981at2759"/>
<dbReference type="AlphaFoldDB" id="A0A2J7QNM9"/>
<gene>
    <name evidence="4" type="ORF">B7P43_G08420</name>
</gene>
<dbReference type="GO" id="GO:0004857">
    <property type="term" value="F:enzyme inhibitor activity"/>
    <property type="evidence" value="ECO:0007669"/>
    <property type="project" value="TreeGrafter"/>
</dbReference>
<accession>A0A2J7QNM9</accession>
<dbReference type="SMART" id="SM00248">
    <property type="entry name" value="ANK"/>
    <property type="match status" value="3"/>
</dbReference>
<dbReference type="Proteomes" id="UP000235965">
    <property type="component" value="Unassembled WGS sequence"/>
</dbReference>
<feature type="repeat" description="ANK" evidence="2">
    <location>
        <begin position="160"/>
        <end position="192"/>
    </location>
</feature>
<dbReference type="SUPFAM" id="SSF48403">
    <property type="entry name" value="Ankyrin repeat"/>
    <property type="match status" value="1"/>
</dbReference>
<dbReference type="STRING" id="105785.A0A2J7QNM9"/>
<evidence type="ECO:0000256" key="2">
    <source>
        <dbReference type="PROSITE-ProRule" id="PRU00023"/>
    </source>
</evidence>
<dbReference type="Gene3D" id="1.25.40.20">
    <property type="entry name" value="Ankyrin repeat-containing domain"/>
    <property type="match status" value="2"/>
</dbReference>
<evidence type="ECO:0000313" key="4">
    <source>
        <dbReference type="EMBL" id="PNF30196.1"/>
    </source>
</evidence>
<dbReference type="GO" id="GO:0005737">
    <property type="term" value="C:cytoplasm"/>
    <property type="evidence" value="ECO:0007669"/>
    <property type="project" value="TreeGrafter"/>
</dbReference>
<sequence>MNKIGEQASAPVEIKKNPNGGFRQSLHTGSSSLEVDPPAGLRFCNLQPLSFGLGNGYEVEDSLIQHDLQRRRRRVFRFHLKSRRDAWFHHKEYFDTRRLHLAASTNNVNLMETLLRSGVNPNCKDDQSRSSLHLAACRGYHDIVRLLLERGADPNSKDSLGNTPLHLAACTNNVAVVTLLLKAGTDVSSIDYCGRSPLQLAHSKLRLLQRSAANTEDSKLVKDEAHQVIEMMLTYLHKCGQDTEAELLGAFSSRLTLSNTREEVETGVRDLLAGLSSLSLDKSVSDQKDCTEK</sequence>
<protein>
    <submittedName>
        <fullName evidence="4">Uncharacterized protein</fullName>
    </submittedName>
</protein>
<organism evidence="4 5">
    <name type="scientific">Cryptotermes secundus</name>
    <dbReference type="NCBI Taxonomy" id="105785"/>
    <lineage>
        <taxon>Eukaryota</taxon>
        <taxon>Metazoa</taxon>
        <taxon>Ecdysozoa</taxon>
        <taxon>Arthropoda</taxon>
        <taxon>Hexapoda</taxon>
        <taxon>Insecta</taxon>
        <taxon>Pterygota</taxon>
        <taxon>Neoptera</taxon>
        <taxon>Polyneoptera</taxon>
        <taxon>Dictyoptera</taxon>
        <taxon>Blattodea</taxon>
        <taxon>Blattoidea</taxon>
        <taxon>Termitoidae</taxon>
        <taxon>Kalotermitidae</taxon>
        <taxon>Cryptotermitinae</taxon>
        <taxon>Cryptotermes</taxon>
    </lineage>
</organism>
<keyword evidence="5" id="KW-1185">Reference proteome</keyword>
<dbReference type="InterPro" id="IPR002110">
    <property type="entry name" value="Ankyrin_rpt"/>
</dbReference>
<evidence type="ECO:0000256" key="3">
    <source>
        <dbReference type="SAM" id="MobiDB-lite"/>
    </source>
</evidence>
<name>A0A2J7QNM9_9NEOP</name>
<evidence type="ECO:0000313" key="5">
    <source>
        <dbReference type="Proteomes" id="UP000235965"/>
    </source>
</evidence>
<feature type="repeat" description="ANK" evidence="2">
    <location>
        <begin position="99"/>
        <end position="126"/>
    </location>
</feature>
<dbReference type="PANTHER" id="PTHR24179:SF29">
    <property type="entry name" value="LD46604P"/>
    <property type="match status" value="1"/>
</dbReference>
<dbReference type="InParanoid" id="A0A2J7QNM9"/>
<keyword evidence="1" id="KW-0677">Repeat</keyword>
<dbReference type="GO" id="GO:0017020">
    <property type="term" value="F:myosin phosphatase regulator activity"/>
    <property type="evidence" value="ECO:0007669"/>
    <property type="project" value="TreeGrafter"/>
</dbReference>
<dbReference type="InterPro" id="IPR036770">
    <property type="entry name" value="Ankyrin_rpt-contain_sf"/>
</dbReference>
<dbReference type="Pfam" id="PF12796">
    <property type="entry name" value="Ank_2"/>
    <property type="match status" value="1"/>
</dbReference>
<evidence type="ECO:0000256" key="1">
    <source>
        <dbReference type="ARBA" id="ARBA00022737"/>
    </source>
</evidence>
<dbReference type="InterPro" id="IPR051226">
    <property type="entry name" value="PP1_Regulatory_Subunit"/>
</dbReference>
<feature type="region of interest" description="Disordered" evidence="3">
    <location>
        <begin position="1"/>
        <end position="31"/>
    </location>
</feature>
<dbReference type="EMBL" id="NEVH01012566">
    <property type="protein sequence ID" value="PNF30196.1"/>
    <property type="molecule type" value="Genomic_DNA"/>
</dbReference>
<dbReference type="PROSITE" id="PS50088">
    <property type="entry name" value="ANK_REPEAT"/>
    <property type="match status" value="3"/>
</dbReference>
<dbReference type="PANTHER" id="PTHR24179">
    <property type="entry name" value="PROTEIN PHOSPHATASE 1 REGULATORY SUBUNIT 12"/>
    <property type="match status" value="1"/>
</dbReference>
<feature type="repeat" description="ANK" evidence="2">
    <location>
        <begin position="127"/>
        <end position="159"/>
    </location>
</feature>
<reference evidence="4 5" key="1">
    <citation type="submission" date="2017-12" db="EMBL/GenBank/DDBJ databases">
        <title>Hemimetabolous genomes reveal molecular basis of termite eusociality.</title>
        <authorList>
            <person name="Harrison M.C."/>
            <person name="Jongepier E."/>
            <person name="Robertson H.M."/>
            <person name="Arning N."/>
            <person name="Bitard-Feildel T."/>
            <person name="Chao H."/>
            <person name="Childers C.P."/>
            <person name="Dinh H."/>
            <person name="Doddapaneni H."/>
            <person name="Dugan S."/>
            <person name="Gowin J."/>
            <person name="Greiner C."/>
            <person name="Han Y."/>
            <person name="Hu H."/>
            <person name="Hughes D.S.T."/>
            <person name="Huylmans A.-K."/>
            <person name="Kemena C."/>
            <person name="Kremer L.P.M."/>
            <person name="Lee S.L."/>
            <person name="Lopez-Ezquerra A."/>
            <person name="Mallet L."/>
            <person name="Monroy-Kuhn J.M."/>
            <person name="Moser A."/>
            <person name="Murali S.C."/>
            <person name="Muzny D.M."/>
            <person name="Otani S."/>
            <person name="Piulachs M.-D."/>
            <person name="Poelchau M."/>
            <person name="Qu J."/>
            <person name="Schaub F."/>
            <person name="Wada-Katsumata A."/>
            <person name="Worley K.C."/>
            <person name="Xie Q."/>
            <person name="Ylla G."/>
            <person name="Poulsen M."/>
            <person name="Gibbs R.A."/>
            <person name="Schal C."/>
            <person name="Richards S."/>
            <person name="Belles X."/>
            <person name="Korb J."/>
            <person name="Bornberg-Bauer E."/>
        </authorList>
    </citation>
    <scope>NUCLEOTIDE SEQUENCE [LARGE SCALE GENOMIC DNA]</scope>
    <source>
        <tissue evidence="4">Whole body</tissue>
    </source>
</reference>